<evidence type="ECO:0000313" key="2">
    <source>
        <dbReference type="Proteomes" id="UP000828390"/>
    </source>
</evidence>
<organism evidence="1 2">
    <name type="scientific">Dreissena polymorpha</name>
    <name type="common">Zebra mussel</name>
    <name type="synonym">Mytilus polymorpha</name>
    <dbReference type="NCBI Taxonomy" id="45954"/>
    <lineage>
        <taxon>Eukaryota</taxon>
        <taxon>Metazoa</taxon>
        <taxon>Spiralia</taxon>
        <taxon>Lophotrochozoa</taxon>
        <taxon>Mollusca</taxon>
        <taxon>Bivalvia</taxon>
        <taxon>Autobranchia</taxon>
        <taxon>Heteroconchia</taxon>
        <taxon>Euheterodonta</taxon>
        <taxon>Imparidentia</taxon>
        <taxon>Neoheterodontei</taxon>
        <taxon>Myida</taxon>
        <taxon>Dreissenoidea</taxon>
        <taxon>Dreissenidae</taxon>
        <taxon>Dreissena</taxon>
    </lineage>
</organism>
<gene>
    <name evidence="1" type="ORF">DPMN_053118</name>
</gene>
<accession>A0A9D4CKS4</accession>
<evidence type="ECO:0000313" key="1">
    <source>
        <dbReference type="EMBL" id="KAH3727189.1"/>
    </source>
</evidence>
<reference evidence="1" key="2">
    <citation type="submission" date="2020-11" db="EMBL/GenBank/DDBJ databases">
        <authorList>
            <person name="McCartney M.A."/>
            <person name="Auch B."/>
            <person name="Kono T."/>
            <person name="Mallez S."/>
            <person name="Becker A."/>
            <person name="Gohl D.M."/>
            <person name="Silverstein K.A.T."/>
            <person name="Koren S."/>
            <person name="Bechman K.B."/>
            <person name="Herman A."/>
            <person name="Abrahante J.E."/>
            <person name="Garbe J."/>
        </authorList>
    </citation>
    <scope>NUCLEOTIDE SEQUENCE</scope>
    <source>
        <strain evidence="1">Duluth1</strain>
        <tissue evidence="1">Whole animal</tissue>
    </source>
</reference>
<keyword evidence="2" id="KW-1185">Reference proteome</keyword>
<dbReference type="EMBL" id="JAIWYP010000012">
    <property type="protein sequence ID" value="KAH3727189.1"/>
    <property type="molecule type" value="Genomic_DNA"/>
</dbReference>
<comment type="caution">
    <text evidence="1">The sequence shown here is derived from an EMBL/GenBank/DDBJ whole genome shotgun (WGS) entry which is preliminary data.</text>
</comment>
<name>A0A9D4CKS4_DREPO</name>
<sequence>MKAALMEPAVEKHAGSIIEFAQITRDSNIVPSTSHVDQSVSISNMVTGCGGGGAFG</sequence>
<reference evidence="1" key="1">
    <citation type="journal article" date="2019" name="bioRxiv">
        <title>The Genome of the Zebra Mussel, Dreissena polymorpha: A Resource for Invasive Species Research.</title>
        <authorList>
            <person name="McCartney M.A."/>
            <person name="Auch B."/>
            <person name="Kono T."/>
            <person name="Mallez S."/>
            <person name="Zhang Y."/>
            <person name="Obille A."/>
            <person name="Becker A."/>
            <person name="Abrahante J.E."/>
            <person name="Garbe J."/>
            <person name="Badalamenti J.P."/>
            <person name="Herman A."/>
            <person name="Mangelson H."/>
            <person name="Liachko I."/>
            <person name="Sullivan S."/>
            <person name="Sone E.D."/>
            <person name="Koren S."/>
            <person name="Silverstein K.A.T."/>
            <person name="Beckman K.B."/>
            <person name="Gohl D.M."/>
        </authorList>
    </citation>
    <scope>NUCLEOTIDE SEQUENCE</scope>
    <source>
        <strain evidence="1">Duluth1</strain>
        <tissue evidence="1">Whole animal</tissue>
    </source>
</reference>
<proteinExistence type="predicted"/>
<protein>
    <submittedName>
        <fullName evidence="1">Uncharacterized protein</fullName>
    </submittedName>
</protein>
<dbReference type="Proteomes" id="UP000828390">
    <property type="component" value="Unassembled WGS sequence"/>
</dbReference>
<dbReference type="AlphaFoldDB" id="A0A9D4CKS4"/>